<dbReference type="GO" id="GO:0042619">
    <property type="term" value="P:poly-hydroxybutyrate biosynthetic process"/>
    <property type="evidence" value="ECO:0007669"/>
    <property type="project" value="InterPro"/>
</dbReference>
<evidence type="ECO:0000313" key="6">
    <source>
        <dbReference type="Proteomes" id="UP000199417"/>
    </source>
</evidence>
<evidence type="ECO:0000256" key="1">
    <source>
        <dbReference type="ARBA" id="ARBA00022679"/>
    </source>
</evidence>
<dbReference type="Gene3D" id="3.40.50.1820">
    <property type="entry name" value="alpha/beta hydrolase"/>
    <property type="match status" value="1"/>
</dbReference>
<dbReference type="Proteomes" id="UP000199417">
    <property type="component" value="Unassembled WGS sequence"/>
</dbReference>
<dbReference type="EMBL" id="FNAB01000002">
    <property type="protein sequence ID" value="SDC90713.1"/>
    <property type="molecule type" value="Genomic_DNA"/>
</dbReference>
<dbReference type="PANTHER" id="PTHR36837">
    <property type="entry name" value="POLY(3-HYDROXYALKANOATE) POLYMERASE SUBUNIT PHAC"/>
    <property type="match status" value="1"/>
</dbReference>
<organism evidence="5 6">
    <name type="scientific">Rhodococcus tukisamuensis</name>
    <dbReference type="NCBI Taxonomy" id="168276"/>
    <lineage>
        <taxon>Bacteria</taxon>
        <taxon>Bacillati</taxon>
        <taxon>Actinomycetota</taxon>
        <taxon>Actinomycetes</taxon>
        <taxon>Mycobacteriales</taxon>
        <taxon>Nocardiaceae</taxon>
        <taxon>Rhodococcus</taxon>
    </lineage>
</organism>
<reference evidence="5 6" key="1">
    <citation type="submission" date="2016-10" db="EMBL/GenBank/DDBJ databases">
        <authorList>
            <person name="de Groot N.N."/>
        </authorList>
    </citation>
    <scope>NUCLEOTIDE SEQUENCE [LARGE SCALE GENOMIC DNA]</scope>
    <source>
        <strain evidence="5 6">JCM 11308</strain>
    </source>
</reference>
<gene>
    <name evidence="5" type="ORF">SAMN05444580_10236</name>
</gene>
<keyword evidence="2" id="KW-0012">Acyltransferase</keyword>
<dbReference type="InterPro" id="IPR010941">
    <property type="entry name" value="PhaC_N"/>
</dbReference>
<dbReference type="AlphaFoldDB" id="A0A1G6QEH4"/>
<dbReference type="SUPFAM" id="SSF53474">
    <property type="entry name" value="alpha/beta-Hydrolases"/>
    <property type="match status" value="1"/>
</dbReference>
<evidence type="ECO:0000313" key="5">
    <source>
        <dbReference type="EMBL" id="SDC90713.1"/>
    </source>
</evidence>
<feature type="region of interest" description="Disordered" evidence="3">
    <location>
        <begin position="541"/>
        <end position="571"/>
    </location>
</feature>
<feature type="region of interest" description="Disordered" evidence="3">
    <location>
        <begin position="501"/>
        <end position="525"/>
    </location>
</feature>
<evidence type="ECO:0000256" key="2">
    <source>
        <dbReference type="ARBA" id="ARBA00023315"/>
    </source>
</evidence>
<dbReference type="InterPro" id="IPR051321">
    <property type="entry name" value="PHA/PHB_synthase"/>
</dbReference>
<dbReference type="Pfam" id="PF07167">
    <property type="entry name" value="PhaC_N"/>
    <property type="match status" value="1"/>
</dbReference>
<keyword evidence="6" id="KW-1185">Reference proteome</keyword>
<name>A0A1G6QEH4_9NOCA</name>
<dbReference type="GO" id="GO:0016746">
    <property type="term" value="F:acyltransferase activity"/>
    <property type="evidence" value="ECO:0007669"/>
    <property type="project" value="UniProtKB-KW"/>
</dbReference>
<sequence length="571" mass="61207">MTTTKAPSTTKSGDAAADEFAAPLDLLLAESALGLTRRMLPNRSWLRLATSLASSPHFLAGRGRGLTVELAKIARGSSARHPAKSDKRFADPAWSGNPVLRRIMQSYLATSDTANQLLADADLNWRDRERMQFVIDNLVEAAAPTNNPLLNPLGYKALIDTGGASAVRGAGHLLRDLASMPRVPAMVEPDAFTVGGTVAATPGAVVFQSRVLELIQYTPRTEKVDTTPVLVVPPVINKFYAVDMSPGRSLVEYFLDQGKQVFTISWRNPKTRHRTWGFDTYGQAIVDAMAAVEKITGSDGTHLFATCSGGMLAAMVAAHLADIGEGDRVASLALAVTVLDQSRAGFASAALDEYTAKEAVRVSAARGYLDGRSLAEVFAWLRPTDLVWRYVVNNYIQGNTPPPFDVLFWNADTTRMTAALHRDMVETGLTNALAEPGAATMLGTSVDLSKVTADSYVVAGVADHISPWQACYRSARLLGGDVDFVLSTSGHIASLVNPPGNPRASFRVGAPDSESPDEWAAAAGKHPDSWWPHYTSWLTDRSGPQKAAPSVLGGDNLPPLMPAPGSYVRER</sequence>
<proteinExistence type="predicted"/>
<evidence type="ECO:0000256" key="3">
    <source>
        <dbReference type="SAM" id="MobiDB-lite"/>
    </source>
</evidence>
<dbReference type="InterPro" id="IPR029058">
    <property type="entry name" value="AB_hydrolase_fold"/>
</dbReference>
<protein>
    <submittedName>
        <fullName evidence="5">Polyhydroxyalkanoate synthase</fullName>
    </submittedName>
</protein>
<evidence type="ECO:0000259" key="4">
    <source>
        <dbReference type="Pfam" id="PF07167"/>
    </source>
</evidence>
<feature type="domain" description="Poly-beta-hydroxybutyrate polymerase N-terminal" evidence="4">
    <location>
        <begin position="86"/>
        <end position="253"/>
    </location>
</feature>
<dbReference type="PANTHER" id="PTHR36837:SF5">
    <property type="entry name" value="POLY-3-HYDROXYBUTYRATE SYNTHASE"/>
    <property type="match status" value="1"/>
</dbReference>
<dbReference type="STRING" id="168276.SAMN05444580_10236"/>
<accession>A0A1G6QEH4</accession>
<keyword evidence="1" id="KW-0808">Transferase</keyword>
<dbReference type="RefSeq" id="WP_072846912.1">
    <property type="nucleotide sequence ID" value="NZ_FNAB01000002.1"/>
</dbReference>